<reference evidence="2" key="1">
    <citation type="submission" date="2018-05" db="EMBL/GenBank/DDBJ databases">
        <authorList>
            <person name="Lanie J.A."/>
            <person name="Ng W.-L."/>
            <person name="Kazmierczak K.M."/>
            <person name="Andrzejewski T.M."/>
            <person name="Davidsen T.M."/>
            <person name="Wayne K.J."/>
            <person name="Tettelin H."/>
            <person name="Glass J.I."/>
            <person name="Rusch D."/>
            <person name="Podicherti R."/>
            <person name="Tsui H.-C.T."/>
            <person name="Winkler M.E."/>
        </authorList>
    </citation>
    <scope>NUCLEOTIDE SEQUENCE</scope>
</reference>
<dbReference type="SMART" id="SM00849">
    <property type="entry name" value="Lactamase_B"/>
    <property type="match status" value="1"/>
</dbReference>
<evidence type="ECO:0000259" key="1">
    <source>
        <dbReference type="SMART" id="SM00849"/>
    </source>
</evidence>
<dbReference type="Gene3D" id="3.60.15.10">
    <property type="entry name" value="Ribonuclease Z/Hydroxyacylglutathione hydrolase-like"/>
    <property type="match status" value="1"/>
</dbReference>
<protein>
    <recommendedName>
        <fullName evidence="1">Metallo-beta-lactamase domain-containing protein</fullName>
    </recommendedName>
</protein>
<dbReference type="EMBL" id="UINC01048591">
    <property type="protein sequence ID" value="SVB59307.1"/>
    <property type="molecule type" value="Genomic_DNA"/>
</dbReference>
<dbReference type="CDD" id="cd16282">
    <property type="entry name" value="metallo-hydrolase-like_MBL-fold"/>
    <property type="match status" value="1"/>
</dbReference>
<dbReference type="SUPFAM" id="SSF56281">
    <property type="entry name" value="Metallo-hydrolase/oxidoreductase"/>
    <property type="match status" value="1"/>
</dbReference>
<gene>
    <name evidence="2" type="ORF">METZ01_LOCUS212161</name>
</gene>
<evidence type="ECO:0000313" key="2">
    <source>
        <dbReference type="EMBL" id="SVB59307.1"/>
    </source>
</evidence>
<dbReference type="Pfam" id="PF00753">
    <property type="entry name" value="Lactamase_B"/>
    <property type="match status" value="1"/>
</dbReference>
<sequence length="319" mass="34737">MFVSAAYAQVLPNSRLAAPPSPPPGFLPPPLHPSGVTLETRELGDGVYALMSNRPFTDNAGFIVGSNEVLVIDSHFNGAMGRQIIEAVRRVSDLPIKYLLNTNAFGDHVFGNYVFSDDTIIVAHQSTINALKISSVQGMSQTMARTVGGDISVFDGVELRLPDVGFHGSWEIDLGGKVVQMYWFGKGMSPNDSVVFVPDVNVAWTANLIFGKGTIPWARSGDILAYQETLRNFSEALQPATIVPGHGEIVSGDLVRSYRQYLAEIRVLSEQAVAAGIMIDDFVATAHVDPNYEIEPSLQGLMTGFHRWNLKVAFNEVSR</sequence>
<organism evidence="2">
    <name type="scientific">marine metagenome</name>
    <dbReference type="NCBI Taxonomy" id="408172"/>
    <lineage>
        <taxon>unclassified sequences</taxon>
        <taxon>metagenomes</taxon>
        <taxon>ecological metagenomes</taxon>
    </lineage>
</organism>
<accession>A0A382FB20</accession>
<proteinExistence type="predicted"/>
<dbReference type="InterPro" id="IPR001279">
    <property type="entry name" value="Metallo-B-lactamas"/>
</dbReference>
<name>A0A382FB20_9ZZZZ</name>
<feature type="domain" description="Metallo-beta-lactamase" evidence="1">
    <location>
        <begin position="57"/>
        <end position="246"/>
    </location>
</feature>
<dbReference type="InterPro" id="IPR036866">
    <property type="entry name" value="RibonucZ/Hydroxyglut_hydro"/>
</dbReference>
<dbReference type="InterPro" id="IPR050855">
    <property type="entry name" value="NDM-1-like"/>
</dbReference>
<dbReference type="PANTHER" id="PTHR42951">
    <property type="entry name" value="METALLO-BETA-LACTAMASE DOMAIN-CONTAINING"/>
    <property type="match status" value="1"/>
</dbReference>
<dbReference type="PANTHER" id="PTHR42951:SF4">
    <property type="entry name" value="ACYL-COENZYME A THIOESTERASE MBLAC2"/>
    <property type="match status" value="1"/>
</dbReference>
<dbReference type="AlphaFoldDB" id="A0A382FB20"/>